<dbReference type="PRINTS" id="PR00080">
    <property type="entry name" value="SDRFAMILY"/>
</dbReference>
<protein>
    <submittedName>
        <fullName evidence="4">3-oxoacyl-[acyl-carrier protein] reductase</fullName>
        <ecNumber evidence="4">1.1.1.100</ecNumber>
    </submittedName>
</protein>
<dbReference type="GO" id="GO:0004316">
    <property type="term" value="F:3-oxoacyl-[acyl-carrier-protein] reductase (NADPH) activity"/>
    <property type="evidence" value="ECO:0007669"/>
    <property type="project" value="UniProtKB-EC"/>
</dbReference>
<name>A0A3B0RCC2_9ZZZZ</name>
<evidence type="ECO:0000256" key="2">
    <source>
        <dbReference type="ARBA" id="ARBA00023002"/>
    </source>
</evidence>
<dbReference type="Gene3D" id="3.40.50.720">
    <property type="entry name" value="NAD(P)-binding Rossmann-like Domain"/>
    <property type="match status" value="1"/>
</dbReference>
<dbReference type="PRINTS" id="PR00081">
    <property type="entry name" value="GDHRDH"/>
</dbReference>
<dbReference type="InterPro" id="IPR050259">
    <property type="entry name" value="SDR"/>
</dbReference>
<dbReference type="EMBL" id="UOEA01000092">
    <property type="protein sequence ID" value="VAV85648.1"/>
    <property type="molecule type" value="Genomic_DNA"/>
</dbReference>
<dbReference type="InterPro" id="IPR020904">
    <property type="entry name" value="Sc_DH/Rdtase_CS"/>
</dbReference>
<gene>
    <name evidence="4" type="ORF">MNBD_DELTA01-634</name>
</gene>
<dbReference type="EC" id="1.1.1.100" evidence="4"/>
<dbReference type="GO" id="GO:0032787">
    <property type="term" value="P:monocarboxylic acid metabolic process"/>
    <property type="evidence" value="ECO:0007669"/>
    <property type="project" value="UniProtKB-ARBA"/>
</dbReference>
<dbReference type="SMART" id="SM00822">
    <property type="entry name" value="PKS_KR"/>
    <property type="match status" value="1"/>
</dbReference>
<proteinExistence type="inferred from homology"/>
<comment type="similarity">
    <text evidence="1">Belongs to the short-chain dehydrogenases/reductases (SDR) family.</text>
</comment>
<sequence>MTEPVIKEDKRRIVIVTGGSRGIGAAVSRLFAASGDIVAVNYNSGKVAAEELIKEITGSGGEAFSIQADISRPEDAKRLIDEVIARHERVDVLINNAGITKNAMLMLHSETDWDALIDINLKGVFHLCKNVTRHMFDRKSGVIINISSLSGVTGLAGASPYSATKGGLIAFTRSLAKELAPFGILVNCVAPGAVSTDMLSEMPESEQERLKELIPLGRFGRPEEVAGVVGFLASPAASYITGETIVVSGGLP</sequence>
<dbReference type="SUPFAM" id="SSF51735">
    <property type="entry name" value="NAD(P)-binding Rossmann-fold domains"/>
    <property type="match status" value="1"/>
</dbReference>
<dbReference type="InterPro" id="IPR057326">
    <property type="entry name" value="KR_dom"/>
</dbReference>
<dbReference type="AlphaFoldDB" id="A0A3B0RCC2"/>
<organism evidence="4">
    <name type="scientific">hydrothermal vent metagenome</name>
    <dbReference type="NCBI Taxonomy" id="652676"/>
    <lineage>
        <taxon>unclassified sequences</taxon>
        <taxon>metagenomes</taxon>
        <taxon>ecological metagenomes</taxon>
    </lineage>
</organism>
<dbReference type="InterPro" id="IPR002347">
    <property type="entry name" value="SDR_fam"/>
</dbReference>
<dbReference type="PROSITE" id="PS00061">
    <property type="entry name" value="ADH_SHORT"/>
    <property type="match status" value="1"/>
</dbReference>
<dbReference type="FunFam" id="3.40.50.720:FF:000173">
    <property type="entry name" value="3-oxoacyl-[acyl-carrier protein] reductase"/>
    <property type="match status" value="1"/>
</dbReference>
<dbReference type="InterPro" id="IPR036291">
    <property type="entry name" value="NAD(P)-bd_dom_sf"/>
</dbReference>
<dbReference type="PANTHER" id="PTHR42879">
    <property type="entry name" value="3-OXOACYL-(ACYL-CARRIER-PROTEIN) REDUCTASE"/>
    <property type="match status" value="1"/>
</dbReference>
<reference evidence="4" key="1">
    <citation type="submission" date="2018-06" db="EMBL/GenBank/DDBJ databases">
        <authorList>
            <person name="Zhirakovskaya E."/>
        </authorList>
    </citation>
    <scope>NUCLEOTIDE SEQUENCE</scope>
</reference>
<dbReference type="PANTHER" id="PTHR42879:SF2">
    <property type="entry name" value="3-OXOACYL-[ACYL-CARRIER-PROTEIN] REDUCTASE FABG"/>
    <property type="match status" value="1"/>
</dbReference>
<dbReference type="NCBIfam" id="NF005559">
    <property type="entry name" value="PRK07231.1"/>
    <property type="match status" value="1"/>
</dbReference>
<keyword evidence="2 4" id="KW-0560">Oxidoreductase</keyword>
<accession>A0A3B0RCC2</accession>
<evidence type="ECO:0000259" key="3">
    <source>
        <dbReference type="SMART" id="SM00822"/>
    </source>
</evidence>
<dbReference type="Pfam" id="PF13561">
    <property type="entry name" value="adh_short_C2"/>
    <property type="match status" value="1"/>
</dbReference>
<evidence type="ECO:0000313" key="4">
    <source>
        <dbReference type="EMBL" id="VAV85648.1"/>
    </source>
</evidence>
<feature type="domain" description="Ketoreductase" evidence="3">
    <location>
        <begin position="12"/>
        <end position="192"/>
    </location>
</feature>
<dbReference type="NCBIfam" id="NF009466">
    <property type="entry name" value="PRK12826.1-2"/>
    <property type="match status" value="1"/>
</dbReference>
<evidence type="ECO:0000256" key="1">
    <source>
        <dbReference type="ARBA" id="ARBA00006484"/>
    </source>
</evidence>